<sequence length="877" mass="100979">MEIEKHETVEVQAQLNSTEHVDCYWQHKEKGECLSYRDGNSHAFVIPQANGSHAGIHILCLQNGGFGYSVAFSLWLKREYPVTTSFPALSRGETISKSFPGSEGYPEPQFKWYGCLSQSQSCELKTGHLEVHTERQTYDLKENRVLCCARNEVGEECSRLYDYDLRSLDRTGYVPQVFIKTGQALLLRCSDKNYKKPLSWTSDKPVNMYINAIKVRYYEDSYPRLRQTYLYFDSVSSEDSGNYTCRSPRNAFISTSIQVVERGFINILQMKEYNAIQRDDKFCFEIVLSSYPDVRCKWVSPSGGRQDCEDSNPFNGSRTFKYCDHRNLPGLYQFYAENDDVNIMKNLSLCVKGKKSDEPARTSSFSPQCSSQGYPTPQIKWYTSNTVRPSQKHNISEGKEEDAEMFCHKRKSSVLELNNPAEVSSVRCCVDSFNSSCVELPVPPTSLWDVYYIHLFLSILVVILTLLLIFMCTRKKPKYESQMQILQPLGSSDNDYIYIDFKNMDYNPKWEFPRENLELGKVLGSGAFGKVVEATAYGICKPGVSLQVAVKMLKEKHQSSEKEALMSELKMMTHIGRHDNIVNLLGACTGSGPTYLIFQYCTKGDLLNYLRDNRETFHKSLTDVFTKNRYSCLYHNFQSDHKNNYVPMHRARDVTERVGEAERLLSLSDAGEVVSDGMYKNLDQYEEEELNILTYDDLLSFSYQVAKGMEFLASKNCIHRDLAARNVLVTHGKLVKIGDFGLARDIVNDSNYVVKGNVRLPVKWMAPESLFDGIYTMQSDVWSYGILLWEIFSLGVNPYPGMKVDRHFYSLIQNGFKMDQPYYASQAVYNMMKSCWMLEPRKRPEFLKIVKFMEYQLADAEDEIYYNMDKKSSVYRN</sequence>
<dbReference type="InterPro" id="IPR007110">
    <property type="entry name" value="Ig-like_dom"/>
</dbReference>
<dbReference type="InterPro" id="IPR020635">
    <property type="entry name" value="Tyr_kinase_cat_dom"/>
</dbReference>
<keyword evidence="11 25" id="KW-1133">Transmembrane helix</keyword>
<feature type="binding site" evidence="21">
    <location>
        <position position="726"/>
    </location>
    <ligand>
        <name>Mg(2+)</name>
        <dbReference type="ChEBI" id="CHEBI:18420"/>
    </ligand>
</feature>
<evidence type="ECO:0000256" key="24">
    <source>
        <dbReference type="RuleBase" id="RU000311"/>
    </source>
</evidence>
<evidence type="ECO:0000256" key="5">
    <source>
        <dbReference type="ARBA" id="ARBA00022679"/>
    </source>
</evidence>
<feature type="active site" description="Proton acceptor" evidence="19">
    <location>
        <position position="721"/>
    </location>
</feature>
<dbReference type="PANTHER" id="PTHR24416:SF356">
    <property type="entry name" value="RECEPTOR-TYPE TYROSINE-PROTEIN KINASE FLT3"/>
    <property type="match status" value="1"/>
</dbReference>
<evidence type="ECO:0000256" key="14">
    <source>
        <dbReference type="ARBA" id="ARBA00023157"/>
    </source>
</evidence>
<evidence type="ECO:0000256" key="9">
    <source>
        <dbReference type="ARBA" id="ARBA00022777"/>
    </source>
</evidence>
<dbReference type="PROSITE" id="PS00109">
    <property type="entry name" value="PROTEIN_KINASE_TYR"/>
    <property type="match status" value="1"/>
</dbReference>
<dbReference type="GO" id="GO:0005524">
    <property type="term" value="F:ATP binding"/>
    <property type="evidence" value="ECO:0007669"/>
    <property type="project" value="UniProtKB-UniRule"/>
</dbReference>
<evidence type="ECO:0000256" key="10">
    <source>
        <dbReference type="ARBA" id="ARBA00022840"/>
    </source>
</evidence>
<feature type="domain" description="Protein kinase" evidence="26">
    <location>
        <begin position="517"/>
        <end position="856"/>
    </location>
</feature>
<accession>W5M9V5</accession>
<feature type="binding site" evidence="21">
    <location>
        <position position="496"/>
    </location>
    <ligand>
        <name>Mg(2+)</name>
        <dbReference type="ChEBI" id="CHEBI:18420"/>
    </ligand>
</feature>
<dbReference type="InterPro" id="IPR001245">
    <property type="entry name" value="Ser-Thr/Tyr_kinase_cat_dom"/>
</dbReference>
<dbReference type="SUPFAM" id="SSF56112">
    <property type="entry name" value="Protein kinase-like (PK-like)"/>
    <property type="match status" value="1"/>
</dbReference>
<dbReference type="InterPro" id="IPR050122">
    <property type="entry name" value="RTK"/>
</dbReference>
<dbReference type="GO" id="GO:0046872">
    <property type="term" value="F:metal ion binding"/>
    <property type="evidence" value="ECO:0007669"/>
    <property type="project" value="UniProtKB-KW"/>
</dbReference>
<keyword evidence="7" id="KW-0732">Signal</keyword>
<evidence type="ECO:0000256" key="23">
    <source>
        <dbReference type="PROSITE-ProRule" id="PRU10141"/>
    </source>
</evidence>
<evidence type="ECO:0000256" key="20">
    <source>
        <dbReference type="PIRSR" id="PIRSR000615-2"/>
    </source>
</evidence>
<evidence type="ECO:0000256" key="25">
    <source>
        <dbReference type="SAM" id="Phobius"/>
    </source>
</evidence>
<keyword evidence="9" id="KW-0418">Kinase</keyword>
<dbReference type="InterPro" id="IPR011009">
    <property type="entry name" value="Kinase-like_dom_sf"/>
</dbReference>
<dbReference type="PROSITE" id="PS00107">
    <property type="entry name" value="PROTEIN_KINASE_ATP"/>
    <property type="match status" value="1"/>
</dbReference>
<dbReference type="EMBL" id="AHAT01003161">
    <property type="status" value="NOT_ANNOTATED_CDS"/>
    <property type="molecule type" value="Genomic_DNA"/>
</dbReference>
<dbReference type="PANTHER" id="PTHR24416">
    <property type="entry name" value="TYROSINE-PROTEIN KINASE RECEPTOR"/>
    <property type="match status" value="1"/>
</dbReference>
<keyword evidence="5" id="KW-0808">Transferase</keyword>
<dbReference type="SMART" id="SM00219">
    <property type="entry name" value="TyrKc"/>
    <property type="match status" value="1"/>
</dbReference>
<feature type="transmembrane region" description="Helical" evidence="25">
    <location>
        <begin position="451"/>
        <end position="473"/>
    </location>
</feature>
<dbReference type="Gene3D" id="2.60.40.10">
    <property type="entry name" value="Immunoglobulins"/>
    <property type="match status" value="1"/>
</dbReference>
<protein>
    <recommendedName>
        <fullName evidence="2">receptor protein-tyrosine kinase</fullName>
        <ecNumber evidence="2">2.7.10.1</ecNumber>
    </recommendedName>
</protein>
<feature type="binding site" evidence="20 23">
    <location>
        <position position="551"/>
    </location>
    <ligand>
        <name>ATP</name>
        <dbReference type="ChEBI" id="CHEBI:30616"/>
    </ligand>
</feature>
<keyword evidence="14" id="KW-1015">Disulfide bond</keyword>
<dbReference type="AlphaFoldDB" id="W5M9V5"/>
<dbReference type="InterPro" id="IPR001824">
    <property type="entry name" value="Tyr_kinase_rcpt_3_CS"/>
</dbReference>
<dbReference type="InterPro" id="IPR003599">
    <property type="entry name" value="Ig_sub"/>
</dbReference>
<dbReference type="SUPFAM" id="SSF48726">
    <property type="entry name" value="Immunoglobulin"/>
    <property type="match status" value="1"/>
</dbReference>
<dbReference type="FunFam" id="1.10.510.10:FF:000426">
    <property type="entry name" value="Receptor-type tyrosine-protein kinase FLT3"/>
    <property type="match status" value="1"/>
</dbReference>
<dbReference type="InterPro" id="IPR000719">
    <property type="entry name" value="Prot_kinase_dom"/>
</dbReference>
<dbReference type="FunFam" id="3.30.200.20:FF:000366">
    <property type="entry name" value="receptor-type tyrosine-protein kinase FLT3"/>
    <property type="match status" value="1"/>
</dbReference>
<evidence type="ECO:0000256" key="22">
    <source>
        <dbReference type="PIRSR" id="PIRSR000615-4"/>
    </source>
</evidence>
<evidence type="ECO:0000256" key="8">
    <source>
        <dbReference type="ARBA" id="ARBA00022741"/>
    </source>
</evidence>
<dbReference type="InterPro" id="IPR017441">
    <property type="entry name" value="Protein_kinase_ATP_BS"/>
</dbReference>
<dbReference type="Bgee" id="ENSLOCG00000004310">
    <property type="expression patterns" value="Expressed in bone element and 10 other cell types or tissues"/>
</dbReference>
<evidence type="ECO:0000256" key="6">
    <source>
        <dbReference type="ARBA" id="ARBA00022692"/>
    </source>
</evidence>
<keyword evidence="13" id="KW-0829">Tyrosine-protein kinase</keyword>
<dbReference type="GeneTree" id="ENSGT00940000160575"/>
<evidence type="ECO:0000313" key="29">
    <source>
        <dbReference type="Proteomes" id="UP000018468"/>
    </source>
</evidence>
<dbReference type="InterPro" id="IPR008266">
    <property type="entry name" value="Tyr_kinase_AS"/>
</dbReference>
<feature type="binding site" evidence="20">
    <location>
        <begin position="524"/>
        <end position="531"/>
    </location>
    <ligand>
        <name>ATP</name>
        <dbReference type="ChEBI" id="CHEBI:30616"/>
    </ligand>
</feature>
<evidence type="ECO:0000256" key="12">
    <source>
        <dbReference type="ARBA" id="ARBA00023136"/>
    </source>
</evidence>
<feature type="binding site" evidence="21">
    <location>
        <position position="739"/>
    </location>
    <ligand>
        <name>Mg(2+)</name>
        <dbReference type="ChEBI" id="CHEBI:18420"/>
    </ligand>
</feature>
<dbReference type="GO" id="GO:0005886">
    <property type="term" value="C:plasma membrane"/>
    <property type="evidence" value="ECO:0007669"/>
    <property type="project" value="UniProtKB-SubCell"/>
</dbReference>
<evidence type="ECO:0000313" key="28">
    <source>
        <dbReference type="Ensembl" id="ENSLOCP00000005164.1"/>
    </source>
</evidence>
<evidence type="ECO:0000256" key="3">
    <source>
        <dbReference type="ARBA" id="ARBA00022475"/>
    </source>
</evidence>
<evidence type="ECO:0000256" key="11">
    <source>
        <dbReference type="ARBA" id="ARBA00022989"/>
    </source>
</evidence>
<keyword evidence="8 20" id="KW-0547">Nucleotide-binding</keyword>
<evidence type="ECO:0000259" key="26">
    <source>
        <dbReference type="PROSITE" id="PS50011"/>
    </source>
</evidence>
<keyword evidence="21" id="KW-0479">Metal-binding</keyword>
<dbReference type="Gene3D" id="1.10.510.10">
    <property type="entry name" value="Transferase(Phosphotransferase) domain 1"/>
    <property type="match status" value="1"/>
</dbReference>
<dbReference type="Ensembl" id="ENSLOCT00000005172.1">
    <property type="protein sequence ID" value="ENSLOCP00000005164.1"/>
    <property type="gene ID" value="ENSLOCG00000004310.1"/>
</dbReference>
<proteinExistence type="inferred from homology"/>
<dbReference type="PIRSF" id="PIRSF000615">
    <property type="entry name" value="TyrPK_CSF1-R"/>
    <property type="match status" value="1"/>
</dbReference>
<evidence type="ECO:0000256" key="15">
    <source>
        <dbReference type="ARBA" id="ARBA00023170"/>
    </source>
</evidence>
<dbReference type="EMBL" id="AHAT01003160">
    <property type="status" value="NOT_ANNOTATED_CDS"/>
    <property type="molecule type" value="Genomic_DNA"/>
</dbReference>
<reference evidence="29" key="1">
    <citation type="submission" date="2011-12" db="EMBL/GenBank/DDBJ databases">
        <title>The Draft Genome of Lepisosteus oculatus.</title>
        <authorList>
            <consortium name="The Broad Institute Genome Assembly &amp; Analysis Group"/>
            <consortium name="Computational R&amp;D Group"/>
            <consortium name="and Sequencing Platform"/>
            <person name="Di Palma F."/>
            <person name="Alfoldi J."/>
            <person name="Johnson J."/>
            <person name="Berlin A."/>
            <person name="Gnerre S."/>
            <person name="Jaffe D."/>
            <person name="MacCallum I."/>
            <person name="Young S."/>
            <person name="Walker B.J."/>
            <person name="Lander E.S."/>
            <person name="Lindblad-Toh K."/>
        </authorList>
    </citation>
    <scope>NUCLEOTIDE SEQUENCE [LARGE SCALE GENOMIC DNA]</scope>
</reference>
<dbReference type="PROSITE" id="PS00240">
    <property type="entry name" value="RECEPTOR_TYR_KIN_III"/>
    <property type="match status" value="1"/>
</dbReference>
<feature type="domain" description="Ig-like" evidence="27">
    <location>
        <begin position="369"/>
        <end position="439"/>
    </location>
</feature>
<keyword evidence="3" id="KW-1003">Cell membrane</keyword>
<feature type="binding site" evidence="20">
    <location>
        <position position="725"/>
    </location>
    <ligand>
        <name>ATP</name>
        <dbReference type="ChEBI" id="CHEBI:30616"/>
    </ligand>
</feature>
<dbReference type="InterPro" id="IPR013783">
    <property type="entry name" value="Ig-like_fold"/>
</dbReference>
<evidence type="ECO:0000256" key="21">
    <source>
        <dbReference type="PIRSR" id="PIRSR000615-3"/>
    </source>
</evidence>
<dbReference type="Proteomes" id="UP000018468">
    <property type="component" value="Linkage group LG3"/>
</dbReference>
<feature type="domain" description="Ig-like" evidence="27">
    <location>
        <begin position="182"/>
        <end position="258"/>
    </location>
</feature>
<evidence type="ECO:0000256" key="2">
    <source>
        <dbReference type="ARBA" id="ARBA00011902"/>
    </source>
</evidence>
<evidence type="ECO:0000259" key="27">
    <source>
        <dbReference type="PROSITE" id="PS50835"/>
    </source>
</evidence>
<keyword evidence="17 24" id="KW-0393">Immunoglobulin domain</keyword>
<dbReference type="GO" id="GO:0030097">
    <property type="term" value="P:hemopoiesis"/>
    <property type="evidence" value="ECO:0007669"/>
    <property type="project" value="UniProtKB-ARBA"/>
</dbReference>
<reference evidence="28" key="2">
    <citation type="submission" date="2025-08" db="UniProtKB">
        <authorList>
            <consortium name="Ensembl"/>
        </authorList>
    </citation>
    <scope>IDENTIFICATION</scope>
</reference>
<dbReference type="PROSITE" id="PS50835">
    <property type="entry name" value="IG_LIKE"/>
    <property type="match status" value="2"/>
</dbReference>
<comment type="catalytic activity">
    <reaction evidence="18">
        <text>L-tyrosyl-[protein] + ATP = O-phospho-L-tyrosyl-[protein] + ADP + H(+)</text>
        <dbReference type="Rhea" id="RHEA:10596"/>
        <dbReference type="Rhea" id="RHEA-COMP:10136"/>
        <dbReference type="Rhea" id="RHEA-COMP:20101"/>
        <dbReference type="ChEBI" id="CHEBI:15378"/>
        <dbReference type="ChEBI" id="CHEBI:30616"/>
        <dbReference type="ChEBI" id="CHEBI:46858"/>
        <dbReference type="ChEBI" id="CHEBI:61978"/>
        <dbReference type="ChEBI" id="CHEBI:456216"/>
        <dbReference type="EC" id="2.7.10.1"/>
    </reaction>
</comment>
<evidence type="ECO:0000256" key="7">
    <source>
        <dbReference type="ARBA" id="ARBA00022729"/>
    </source>
</evidence>
<keyword evidence="4" id="KW-0597">Phosphoprotein</keyword>
<keyword evidence="10 20" id="KW-0067">ATP-binding</keyword>
<evidence type="ECO:0000256" key="18">
    <source>
        <dbReference type="ARBA" id="ARBA00051243"/>
    </source>
</evidence>
<dbReference type="HOGENOM" id="CLU_000288_49_1_1"/>
<dbReference type="InterPro" id="IPR036179">
    <property type="entry name" value="Ig-like_dom_sf"/>
</dbReference>
<dbReference type="SMART" id="SM00409">
    <property type="entry name" value="IG"/>
    <property type="match status" value="1"/>
</dbReference>
<keyword evidence="15 24" id="KW-0675">Receptor</keyword>
<dbReference type="EC" id="2.7.10.1" evidence="2"/>
<evidence type="ECO:0000256" key="16">
    <source>
        <dbReference type="ARBA" id="ARBA00023180"/>
    </source>
</evidence>
<evidence type="ECO:0000256" key="13">
    <source>
        <dbReference type="ARBA" id="ARBA00023137"/>
    </source>
</evidence>
<dbReference type="PROSITE" id="PS50011">
    <property type="entry name" value="PROTEIN_KINASE_DOM"/>
    <property type="match status" value="1"/>
</dbReference>
<dbReference type="Gene3D" id="3.30.200.20">
    <property type="entry name" value="Phosphorylase Kinase, domain 1"/>
    <property type="match status" value="1"/>
</dbReference>
<feature type="site" description="Important for interaction with phosphotyrosine-binding proteins" evidence="22">
    <location>
        <position position="865"/>
    </location>
</feature>
<evidence type="ECO:0000256" key="4">
    <source>
        <dbReference type="ARBA" id="ARBA00022553"/>
    </source>
</evidence>
<comment type="subcellular location">
    <subcellularLocation>
        <location evidence="1">Cell membrane</location>
        <topology evidence="1">Single-pass type I membrane protein</topology>
    </subcellularLocation>
    <subcellularLocation>
        <location evidence="24">Membrane</location>
        <topology evidence="24">Single-pass type I membrane protein</topology>
    </subcellularLocation>
</comment>
<organism evidence="28 29">
    <name type="scientific">Lepisosteus oculatus</name>
    <name type="common">Spotted gar</name>
    <dbReference type="NCBI Taxonomy" id="7918"/>
    <lineage>
        <taxon>Eukaryota</taxon>
        <taxon>Metazoa</taxon>
        <taxon>Chordata</taxon>
        <taxon>Craniata</taxon>
        <taxon>Vertebrata</taxon>
        <taxon>Euteleostomi</taxon>
        <taxon>Actinopterygii</taxon>
        <taxon>Neopterygii</taxon>
        <taxon>Holostei</taxon>
        <taxon>Semionotiformes</taxon>
        <taxon>Lepisosteidae</taxon>
        <taxon>Lepisosteus</taxon>
    </lineage>
</organism>
<evidence type="ECO:0000256" key="1">
    <source>
        <dbReference type="ARBA" id="ARBA00004251"/>
    </source>
</evidence>
<comment type="similarity">
    <text evidence="24">Belongs to the protein kinase superfamily. Tyr protein kinase family. CSF-1/PDGF receptor subfamily.</text>
</comment>
<keyword evidence="12 25" id="KW-0472">Membrane</keyword>
<dbReference type="GO" id="GO:0007169">
    <property type="term" value="P:cell surface receptor protein tyrosine kinase signaling pathway"/>
    <property type="evidence" value="ECO:0007669"/>
    <property type="project" value="InterPro"/>
</dbReference>
<evidence type="ECO:0000256" key="19">
    <source>
        <dbReference type="PIRSR" id="PIRSR000615-1"/>
    </source>
</evidence>
<evidence type="ECO:0000256" key="17">
    <source>
        <dbReference type="ARBA" id="ARBA00023319"/>
    </source>
</evidence>
<keyword evidence="29" id="KW-1185">Reference proteome</keyword>
<dbReference type="GO" id="GO:0004714">
    <property type="term" value="F:transmembrane receptor protein tyrosine kinase activity"/>
    <property type="evidence" value="ECO:0007669"/>
    <property type="project" value="UniProtKB-EC"/>
</dbReference>
<keyword evidence="21" id="KW-0460">Magnesium</keyword>
<keyword evidence="16" id="KW-0325">Glycoprotein</keyword>
<dbReference type="Pfam" id="PF07714">
    <property type="entry name" value="PK_Tyr_Ser-Thr"/>
    <property type="match status" value="1"/>
</dbReference>
<keyword evidence="6 24" id="KW-0812">Transmembrane</keyword>
<name>W5M9V5_LEPOC</name>
<reference evidence="28" key="3">
    <citation type="submission" date="2025-09" db="UniProtKB">
        <authorList>
            <consortium name="Ensembl"/>
        </authorList>
    </citation>
    <scope>IDENTIFICATION</scope>
</reference>